<evidence type="ECO:0000256" key="4">
    <source>
        <dbReference type="ARBA" id="ARBA00022670"/>
    </source>
</evidence>
<keyword evidence="13" id="KW-1185">Reference proteome</keyword>
<dbReference type="CDD" id="cd08662">
    <property type="entry name" value="M13"/>
    <property type="match status" value="1"/>
</dbReference>
<dbReference type="GO" id="GO:0004222">
    <property type="term" value="F:metalloendopeptidase activity"/>
    <property type="evidence" value="ECO:0007669"/>
    <property type="project" value="InterPro"/>
</dbReference>
<evidence type="ECO:0000313" key="12">
    <source>
        <dbReference type="EMBL" id="KAF2901276.1"/>
    </source>
</evidence>
<accession>A0A8K0GJ53</accession>
<feature type="transmembrane region" description="Helical" evidence="9">
    <location>
        <begin position="7"/>
        <end position="29"/>
    </location>
</feature>
<dbReference type="AlphaFoldDB" id="A0A8K0GJ53"/>
<keyword evidence="6" id="KW-0378">Hydrolase</keyword>
<dbReference type="PANTHER" id="PTHR11733">
    <property type="entry name" value="ZINC METALLOPROTEASE FAMILY M13 NEPRILYSIN-RELATED"/>
    <property type="match status" value="1"/>
</dbReference>
<dbReference type="GO" id="GO:0046872">
    <property type="term" value="F:metal ion binding"/>
    <property type="evidence" value="ECO:0007669"/>
    <property type="project" value="UniProtKB-KW"/>
</dbReference>
<name>A0A8K0GJ53_IGNLU</name>
<dbReference type="PRINTS" id="PR00786">
    <property type="entry name" value="NEPRILYSIN"/>
</dbReference>
<sequence length="716" mass="83781">MERKWIILIVSGTLIMATLIVGLLIHASFHRDICIEDVCQTPECVQAAAHILNYLDTKTNPCENFYQFACGNFLRTAEIPDDMNEISSNTIINDGLQKQLKGALEEPVELDETITFKTLKTFYQACTNTEAIERRGLKIVRDLLQEIGGWPVLDHTWEDKKLDWYYYIYKFRQLGLNANHFLRLEVQNDFKNSTFHILQIDQPVFALPRSFLIDEIQNEYVEEYRRYMVNVAVYLGAKVFRATVQLRDALKFEMKLANISLSKEDRMNITNFYNVMTIRQMQEQFPSIHWLEYINNLIAPHYQVTTNERILVLVPDYIKKLEDLLQRTSKEDQINYLVWKAISSIVPYVSEHLREMEFKFQSVTSGVSQRLPRWKECLQETYKSFPIATSALYINKVFDEDIIKYIEEITQNLKDEYITTFEESKWMDKKTQKGTLDKAESMKQIIGFPKELTHNDKLEEIYNEVEVHAKEYLKSFLNATKASENFKFKRLRMLKEKTDWMEHSFIATLDALYTPLSNTITIAAGLMQGLYFHKKRPNYLNYGAIGYVLGHEISHAFDETGGLFDQYGNMVDWWEEDTETSYLEKTDCFIDQYDNYTVLEINQTVNGLLTLDDNLADNIGVKHAYSAYIKWAQKNGGERKLPGLDYIPNQLFWISFALTRCSKQTPEHLKLSMATDVHSPPEFRVIGSVSNLREFAYDFDCPDDSPMYVEDNCMMW</sequence>
<dbReference type="Gene3D" id="3.40.390.10">
    <property type="entry name" value="Collagenase (Catalytic Domain)"/>
    <property type="match status" value="1"/>
</dbReference>
<comment type="cofactor">
    <cofactor evidence="1">
        <name>Zn(2+)</name>
        <dbReference type="ChEBI" id="CHEBI:29105"/>
    </cofactor>
</comment>
<keyword evidence="9" id="KW-0472">Membrane</keyword>
<dbReference type="InterPro" id="IPR008753">
    <property type="entry name" value="Peptidase_M13_N"/>
</dbReference>
<dbReference type="InterPro" id="IPR018497">
    <property type="entry name" value="Peptidase_M13_C"/>
</dbReference>
<evidence type="ECO:0000256" key="8">
    <source>
        <dbReference type="ARBA" id="ARBA00023049"/>
    </source>
</evidence>
<dbReference type="EMBL" id="VTPC01001749">
    <property type="protein sequence ID" value="KAF2901276.1"/>
    <property type="molecule type" value="Genomic_DNA"/>
</dbReference>
<comment type="similarity">
    <text evidence="3">Belongs to the peptidase M13 family.</text>
</comment>
<dbReference type="GO" id="GO:0005886">
    <property type="term" value="C:plasma membrane"/>
    <property type="evidence" value="ECO:0007669"/>
    <property type="project" value="UniProtKB-SubCell"/>
</dbReference>
<dbReference type="Proteomes" id="UP000801492">
    <property type="component" value="Unassembled WGS sequence"/>
</dbReference>
<dbReference type="PROSITE" id="PS51885">
    <property type="entry name" value="NEPRILYSIN"/>
    <property type="match status" value="1"/>
</dbReference>
<keyword evidence="5" id="KW-0479">Metal-binding</keyword>
<dbReference type="Pfam" id="PF01431">
    <property type="entry name" value="Peptidase_M13"/>
    <property type="match status" value="1"/>
</dbReference>
<comment type="subcellular location">
    <subcellularLocation>
        <location evidence="2">Cell membrane</location>
        <topology evidence="2">Single-pass type II membrane protein</topology>
    </subcellularLocation>
</comment>
<dbReference type="InterPro" id="IPR000718">
    <property type="entry name" value="Peptidase_M13"/>
</dbReference>
<dbReference type="OrthoDB" id="6475849at2759"/>
<feature type="domain" description="Peptidase M13 C-terminal" evidence="10">
    <location>
        <begin position="511"/>
        <end position="713"/>
    </location>
</feature>
<dbReference type="Pfam" id="PF05649">
    <property type="entry name" value="Peptidase_M13_N"/>
    <property type="match status" value="1"/>
</dbReference>
<evidence type="ECO:0000259" key="11">
    <source>
        <dbReference type="Pfam" id="PF05649"/>
    </source>
</evidence>
<keyword evidence="7" id="KW-0862">Zinc</keyword>
<evidence type="ECO:0000256" key="7">
    <source>
        <dbReference type="ARBA" id="ARBA00022833"/>
    </source>
</evidence>
<keyword evidence="9" id="KW-1133">Transmembrane helix</keyword>
<evidence type="ECO:0000256" key="3">
    <source>
        <dbReference type="ARBA" id="ARBA00007357"/>
    </source>
</evidence>
<proteinExistence type="inferred from homology"/>
<dbReference type="InterPro" id="IPR042089">
    <property type="entry name" value="Peptidase_M13_dom_2"/>
</dbReference>
<evidence type="ECO:0000256" key="1">
    <source>
        <dbReference type="ARBA" id="ARBA00001947"/>
    </source>
</evidence>
<reference evidence="12" key="1">
    <citation type="submission" date="2019-08" db="EMBL/GenBank/DDBJ databases">
        <title>The genome of the North American firefly Photinus pyralis.</title>
        <authorList>
            <consortium name="Photinus pyralis genome working group"/>
            <person name="Fallon T.R."/>
            <person name="Sander Lower S.E."/>
            <person name="Weng J.-K."/>
        </authorList>
    </citation>
    <scope>NUCLEOTIDE SEQUENCE</scope>
    <source>
        <strain evidence="12">TRF0915ILg1</strain>
        <tissue evidence="12">Whole body</tissue>
    </source>
</reference>
<evidence type="ECO:0008006" key="14">
    <source>
        <dbReference type="Google" id="ProtNLM"/>
    </source>
</evidence>
<evidence type="ECO:0000259" key="10">
    <source>
        <dbReference type="Pfam" id="PF01431"/>
    </source>
</evidence>
<gene>
    <name evidence="12" type="ORF">ILUMI_04913</name>
</gene>
<dbReference type="Gene3D" id="1.10.1380.10">
    <property type="entry name" value="Neutral endopeptidase , domain2"/>
    <property type="match status" value="1"/>
</dbReference>
<evidence type="ECO:0000256" key="5">
    <source>
        <dbReference type="ARBA" id="ARBA00022723"/>
    </source>
</evidence>
<dbReference type="SUPFAM" id="SSF55486">
    <property type="entry name" value="Metalloproteases ('zincins'), catalytic domain"/>
    <property type="match status" value="1"/>
</dbReference>
<evidence type="ECO:0000256" key="2">
    <source>
        <dbReference type="ARBA" id="ARBA00004401"/>
    </source>
</evidence>
<protein>
    <recommendedName>
        <fullName evidence="14">Neprilysin</fullName>
    </recommendedName>
</protein>
<dbReference type="GO" id="GO:0016485">
    <property type="term" value="P:protein processing"/>
    <property type="evidence" value="ECO:0007669"/>
    <property type="project" value="TreeGrafter"/>
</dbReference>
<evidence type="ECO:0000256" key="6">
    <source>
        <dbReference type="ARBA" id="ARBA00022801"/>
    </source>
</evidence>
<keyword evidence="9" id="KW-0812">Transmembrane</keyword>
<dbReference type="PANTHER" id="PTHR11733:SF224">
    <property type="entry name" value="NEPRILYSIN-2"/>
    <property type="match status" value="1"/>
</dbReference>
<comment type="caution">
    <text evidence="12">The sequence shown here is derived from an EMBL/GenBank/DDBJ whole genome shotgun (WGS) entry which is preliminary data.</text>
</comment>
<feature type="domain" description="Peptidase M13 N-terminal" evidence="11">
    <location>
        <begin position="61"/>
        <end position="449"/>
    </location>
</feature>
<keyword evidence="8" id="KW-0482">Metalloprotease</keyword>
<evidence type="ECO:0000313" key="13">
    <source>
        <dbReference type="Proteomes" id="UP000801492"/>
    </source>
</evidence>
<keyword evidence="4" id="KW-0645">Protease</keyword>
<evidence type="ECO:0000256" key="9">
    <source>
        <dbReference type="SAM" id="Phobius"/>
    </source>
</evidence>
<dbReference type="InterPro" id="IPR024079">
    <property type="entry name" value="MetalloPept_cat_dom_sf"/>
</dbReference>
<organism evidence="12 13">
    <name type="scientific">Ignelater luminosus</name>
    <name type="common">Cucubano</name>
    <name type="synonym">Pyrophorus luminosus</name>
    <dbReference type="NCBI Taxonomy" id="2038154"/>
    <lineage>
        <taxon>Eukaryota</taxon>
        <taxon>Metazoa</taxon>
        <taxon>Ecdysozoa</taxon>
        <taxon>Arthropoda</taxon>
        <taxon>Hexapoda</taxon>
        <taxon>Insecta</taxon>
        <taxon>Pterygota</taxon>
        <taxon>Neoptera</taxon>
        <taxon>Endopterygota</taxon>
        <taxon>Coleoptera</taxon>
        <taxon>Polyphaga</taxon>
        <taxon>Elateriformia</taxon>
        <taxon>Elateroidea</taxon>
        <taxon>Elateridae</taxon>
        <taxon>Agrypninae</taxon>
        <taxon>Pyrophorini</taxon>
        <taxon>Ignelater</taxon>
    </lineage>
</organism>